<evidence type="ECO:0000256" key="2">
    <source>
        <dbReference type="ARBA" id="ARBA00022664"/>
    </source>
</evidence>
<protein>
    <recommendedName>
        <fullName evidence="8">RRM domain-containing protein</fullName>
    </recommendedName>
</protein>
<comment type="subcellular location">
    <subcellularLocation>
        <location evidence="1">Nucleus</location>
    </subcellularLocation>
</comment>
<dbReference type="Gene3D" id="3.30.70.330">
    <property type="match status" value="1"/>
</dbReference>
<feature type="domain" description="RRM" evidence="8">
    <location>
        <begin position="16"/>
        <end position="89"/>
    </location>
</feature>
<dbReference type="EMBL" id="LVLJ01003973">
    <property type="protein sequence ID" value="OAE18915.1"/>
    <property type="molecule type" value="Genomic_DNA"/>
</dbReference>
<dbReference type="GO" id="GO:0008380">
    <property type="term" value="P:RNA splicing"/>
    <property type="evidence" value="ECO:0007669"/>
    <property type="project" value="UniProtKB-KW"/>
</dbReference>
<evidence type="ECO:0000256" key="7">
    <source>
        <dbReference type="SAM" id="MobiDB-lite"/>
    </source>
</evidence>
<gene>
    <name evidence="9" type="ORF">AXG93_1976s1190</name>
</gene>
<evidence type="ECO:0000259" key="8">
    <source>
        <dbReference type="PROSITE" id="PS50102"/>
    </source>
</evidence>
<dbReference type="InterPro" id="IPR051106">
    <property type="entry name" value="RNA-bind/splicing_reg"/>
</dbReference>
<feature type="compositionally biased region" description="Low complexity" evidence="7">
    <location>
        <begin position="299"/>
        <end position="311"/>
    </location>
</feature>
<keyword evidence="5" id="KW-0539">Nucleus</keyword>
<dbReference type="PROSITE" id="PS50102">
    <property type="entry name" value="RRM"/>
    <property type="match status" value="1"/>
</dbReference>
<dbReference type="PANTHER" id="PTHR48028">
    <property type="entry name" value="GLYCINE-RICH RNA-BINDING PROTEIN RZ1A"/>
    <property type="match status" value="1"/>
</dbReference>
<comment type="caution">
    <text evidence="9">The sequence shown here is derived from an EMBL/GenBank/DDBJ whole genome shotgun (WGS) entry which is preliminary data.</text>
</comment>
<dbReference type="CDD" id="cd12311">
    <property type="entry name" value="RRM_SRSF2_SRSF8"/>
    <property type="match status" value="1"/>
</dbReference>
<evidence type="ECO:0000256" key="6">
    <source>
        <dbReference type="PROSITE-ProRule" id="PRU00176"/>
    </source>
</evidence>
<evidence type="ECO:0000313" key="9">
    <source>
        <dbReference type="EMBL" id="OAE18915.1"/>
    </source>
</evidence>
<feature type="region of interest" description="Disordered" evidence="7">
    <location>
        <begin position="293"/>
        <end position="384"/>
    </location>
</feature>
<dbReference type="SUPFAM" id="SSF54928">
    <property type="entry name" value="RNA-binding domain, RBD"/>
    <property type="match status" value="1"/>
</dbReference>
<evidence type="ECO:0000256" key="4">
    <source>
        <dbReference type="ARBA" id="ARBA00023187"/>
    </source>
</evidence>
<dbReference type="InterPro" id="IPR012677">
    <property type="entry name" value="Nucleotide-bd_a/b_plait_sf"/>
</dbReference>
<name>A0A176VG77_MARPO</name>
<keyword evidence="4" id="KW-0508">mRNA splicing</keyword>
<dbReference type="GO" id="GO:0006397">
    <property type="term" value="P:mRNA processing"/>
    <property type="evidence" value="ECO:0007669"/>
    <property type="project" value="UniProtKB-KW"/>
</dbReference>
<dbReference type="InterPro" id="IPR000504">
    <property type="entry name" value="RRM_dom"/>
</dbReference>
<accession>A0A176VG77</accession>
<dbReference type="AlphaFoldDB" id="A0A176VG77"/>
<dbReference type="InterPro" id="IPR035979">
    <property type="entry name" value="RBD_domain_sf"/>
</dbReference>
<feature type="compositionally biased region" description="Basic and acidic residues" evidence="7">
    <location>
        <begin position="315"/>
        <end position="340"/>
    </location>
</feature>
<dbReference type="PANTHER" id="PTHR48028:SF4">
    <property type="entry name" value="SC35-LIKE SPLICING FACTOR"/>
    <property type="match status" value="1"/>
</dbReference>
<evidence type="ECO:0000256" key="5">
    <source>
        <dbReference type="ARBA" id="ARBA00023242"/>
    </source>
</evidence>
<dbReference type="Pfam" id="PF00076">
    <property type="entry name" value="RRM_1"/>
    <property type="match status" value="1"/>
</dbReference>
<dbReference type="Proteomes" id="UP000077202">
    <property type="component" value="Unassembled WGS sequence"/>
</dbReference>
<evidence type="ECO:0000313" key="10">
    <source>
        <dbReference type="Proteomes" id="UP000077202"/>
    </source>
</evidence>
<keyword evidence="2" id="KW-0507">mRNA processing</keyword>
<sequence length="463" mass="50641">MSHFGRAGPPDIRDTYSLLVLNITFRTSADDLFPLFDRYGKVVDIFIPRDRRTGESRGFAFVRYKYADEAQKAIERLDGNFLTSSATSLPNLGIVGSLKPLSWKVSIGCWFIYEDSNVGEAETWMEGKLLYSMPNTAQMRRLLHVEESLKEAQDGEGADQEVEVQGVQGFVITKATEGLKAVGGIEISIQTEIIAQDVVMMTGMNGKGFGSLREKERGREVITDIIDIAVPVHLQVLVEVAAEAADGLTMLILDVLEVDPLSAADHQSQKHRQRHGGNLNCSMTAVIDCCSIRGRDTSPNRASSRPRSLSSSHRRSAEPAKEMTRDASPRENGRRSRTPDSRQASPEVRSAGKRSVSPQRRSESRSVGSPSPADRSPSPEMIQESVPEPLPALKADDVSPQKSDHEELGWLEKRIRTGLLKIGNIFGVGCEEWGRGNTAGSCGGHMVVVVGGSPCGRPPFLLM</sequence>
<keyword evidence="3 6" id="KW-0694">RNA-binding</keyword>
<proteinExistence type="predicted"/>
<reference evidence="9" key="1">
    <citation type="submission" date="2016-03" db="EMBL/GenBank/DDBJ databases">
        <title>Mechanisms controlling the formation of the plant cell surface in tip-growing cells are functionally conserved among land plants.</title>
        <authorList>
            <person name="Honkanen S."/>
            <person name="Jones V.A."/>
            <person name="Morieri G."/>
            <person name="Champion C."/>
            <person name="Hetherington A.J."/>
            <person name="Kelly S."/>
            <person name="Saint-Marcoux D."/>
            <person name="Proust H."/>
            <person name="Prescott H."/>
            <person name="Dolan L."/>
        </authorList>
    </citation>
    <scope>NUCLEOTIDE SEQUENCE [LARGE SCALE GENOMIC DNA]</scope>
    <source>
        <tissue evidence="9">Whole gametophyte</tissue>
    </source>
</reference>
<keyword evidence="10" id="KW-1185">Reference proteome</keyword>
<evidence type="ECO:0000256" key="1">
    <source>
        <dbReference type="ARBA" id="ARBA00004123"/>
    </source>
</evidence>
<dbReference type="GO" id="GO:0005634">
    <property type="term" value="C:nucleus"/>
    <property type="evidence" value="ECO:0007669"/>
    <property type="project" value="UniProtKB-SubCell"/>
</dbReference>
<dbReference type="SMART" id="SM00360">
    <property type="entry name" value="RRM"/>
    <property type="match status" value="1"/>
</dbReference>
<evidence type="ECO:0000256" key="3">
    <source>
        <dbReference type="ARBA" id="ARBA00022884"/>
    </source>
</evidence>
<organism evidence="9 10">
    <name type="scientific">Marchantia polymorpha subsp. ruderalis</name>
    <dbReference type="NCBI Taxonomy" id="1480154"/>
    <lineage>
        <taxon>Eukaryota</taxon>
        <taxon>Viridiplantae</taxon>
        <taxon>Streptophyta</taxon>
        <taxon>Embryophyta</taxon>
        <taxon>Marchantiophyta</taxon>
        <taxon>Marchantiopsida</taxon>
        <taxon>Marchantiidae</taxon>
        <taxon>Marchantiales</taxon>
        <taxon>Marchantiaceae</taxon>
        <taxon>Marchantia</taxon>
    </lineage>
</organism>
<dbReference type="GO" id="GO:0003723">
    <property type="term" value="F:RNA binding"/>
    <property type="evidence" value="ECO:0007669"/>
    <property type="project" value="UniProtKB-UniRule"/>
</dbReference>